<comment type="caution">
    <text evidence="1">The sequence shown here is derived from an EMBL/GenBank/DDBJ whole genome shotgun (WGS) entry which is preliminary data.</text>
</comment>
<reference evidence="1 2" key="1">
    <citation type="submission" date="2016-07" db="EMBL/GenBank/DDBJ databases">
        <authorList>
            <person name="Townsley L."/>
            <person name="Shank E.A."/>
        </authorList>
    </citation>
    <scope>NUCLEOTIDE SEQUENCE [LARGE SCALE GENOMIC DNA]</scope>
    <source>
        <strain evidence="1 2">CH01</strain>
    </source>
</reference>
<gene>
    <name evidence="1" type="ORF">BED47_15025</name>
</gene>
<evidence type="ECO:0000313" key="1">
    <source>
        <dbReference type="EMBL" id="ODG89725.1"/>
    </source>
</evidence>
<organism evidence="1 2">
    <name type="scientific">Gottfriedia luciferensis</name>
    <dbReference type="NCBI Taxonomy" id="178774"/>
    <lineage>
        <taxon>Bacteria</taxon>
        <taxon>Bacillati</taxon>
        <taxon>Bacillota</taxon>
        <taxon>Bacilli</taxon>
        <taxon>Bacillales</taxon>
        <taxon>Bacillaceae</taxon>
        <taxon>Gottfriedia</taxon>
    </lineage>
</organism>
<evidence type="ECO:0000313" key="2">
    <source>
        <dbReference type="Proteomes" id="UP000094580"/>
    </source>
</evidence>
<proteinExistence type="predicted"/>
<accession>A0ABX2ZLU8</accession>
<dbReference type="EMBL" id="MDKC01000037">
    <property type="protein sequence ID" value="ODG89725.1"/>
    <property type="molecule type" value="Genomic_DNA"/>
</dbReference>
<evidence type="ECO:0008006" key="3">
    <source>
        <dbReference type="Google" id="ProtNLM"/>
    </source>
</evidence>
<protein>
    <recommendedName>
        <fullName evidence="3">Spore protein YtfJ</fullName>
    </recommendedName>
</protein>
<sequence>MKEWFDEFEVEISNEIKNLVSSNTLIGDPILFFENIILVPFFEMILALGEAHSSYEFASIGTGIEVIPKAFLVLKDGKSEVILVNNKNMNLAVTEKILDVTI</sequence>
<dbReference type="Proteomes" id="UP000094580">
    <property type="component" value="Unassembled WGS sequence"/>
</dbReference>
<name>A0ABX2ZLU8_9BACI</name>
<dbReference type="RefSeq" id="WP_069035504.1">
    <property type="nucleotide sequence ID" value="NZ_MDKC01000037.1"/>
</dbReference>
<keyword evidence="2" id="KW-1185">Reference proteome</keyword>